<evidence type="ECO:0000313" key="1">
    <source>
        <dbReference type="EMBL" id="KAF0296779.1"/>
    </source>
</evidence>
<dbReference type="OrthoDB" id="8962942at2759"/>
<proteinExistence type="predicted"/>
<evidence type="ECO:0000313" key="2">
    <source>
        <dbReference type="Proteomes" id="UP000440578"/>
    </source>
</evidence>
<gene>
    <name evidence="1" type="primary">RNF7</name>
    <name evidence="1" type="ORF">FJT64_005795</name>
</gene>
<dbReference type="SUPFAM" id="SSF57850">
    <property type="entry name" value="RING/U-box"/>
    <property type="match status" value="1"/>
</dbReference>
<sequence>MPVNGENSAFDLICDVIGSTEMEASNNNNNVEVTPDAMDVDQAPRPEKMFALKKWNAVAMWRWDVECDTCAICRAQVMGEFPGIAAR</sequence>
<name>A0A6A4VV20_AMPAM</name>
<dbReference type="AlphaFoldDB" id="A0A6A4VV20"/>
<comment type="caution">
    <text evidence="1">The sequence shown here is derived from an EMBL/GenBank/DDBJ whole genome shotgun (WGS) entry which is preliminary data.</text>
</comment>
<dbReference type="InterPro" id="IPR013083">
    <property type="entry name" value="Znf_RING/FYVE/PHD"/>
</dbReference>
<keyword evidence="2" id="KW-1185">Reference proteome</keyword>
<protein>
    <submittedName>
        <fullName evidence="1">RING-box protein 2</fullName>
    </submittedName>
</protein>
<dbReference type="Gene3D" id="3.30.40.10">
    <property type="entry name" value="Zinc/RING finger domain, C3HC4 (zinc finger)"/>
    <property type="match status" value="1"/>
</dbReference>
<organism evidence="1 2">
    <name type="scientific">Amphibalanus amphitrite</name>
    <name type="common">Striped barnacle</name>
    <name type="synonym">Balanus amphitrite</name>
    <dbReference type="NCBI Taxonomy" id="1232801"/>
    <lineage>
        <taxon>Eukaryota</taxon>
        <taxon>Metazoa</taxon>
        <taxon>Ecdysozoa</taxon>
        <taxon>Arthropoda</taxon>
        <taxon>Crustacea</taxon>
        <taxon>Multicrustacea</taxon>
        <taxon>Cirripedia</taxon>
        <taxon>Thoracica</taxon>
        <taxon>Thoracicalcarea</taxon>
        <taxon>Balanomorpha</taxon>
        <taxon>Balanoidea</taxon>
        <taxon>Balanidae</taxon>
        <taxon>Amphibalaninae</taxon>
        <taxon>Amphibalanus</taxon>
    </lineage>
</organism>
<reference evidence="1 2" key="1">
    <citation type="submission" date="2019-07" db="EMBL/GenBank/DDBJ databases">
        <title>Draft genome assembly of a fouling barnacle, Amphibalanus amphitrite (Darwin, 1854): The first reference genome for Thecostraca.</title>
        <authorList>
            <person name="Kim W."/>
        </authorList>
    </citation>
    <scope>NUCLEOTIDE SEQUENCE [LARGE SCALE GENOMIC DNA]</scope>
    <source>
        <strain evidence="1">SNU_AA5</strain>
        <tissue evidence="1">Soma without cirri and trophi</tissue>
    </source>
</reference>
<dbReference type="Proteomes" id="UP000440578">
    <property type="component" value="Unassembled WGS sequence"/>
</dbReference>
<accession>A0A6A4VV20</accession>
<dbReference type="EMBL" id="VIIS01001535">
    <property type="protein sequence ID" value="KAF0296779.1"/>
    <property type="molecule type" value="Genomic_DNA"/>
</dbReference>